<keyword evidence="2" id="KW-0695">RNA-directed DNA polymerase</keyword>
<accession>A0A023F5E8</accession>
<dbReference type="EMBL" id="GBBI01001891">
    <property type="protein sequence ID" value="JAC16821.1"/>
    <property type="molecule type" value="mRNA"/>
</dbReference>
<dbReference type="GO" id="GO:0003964">
    <property type="term" value="F:RNA-directed DNA polymerase activity"/>
    <property type="evidence" value="ECO:0007669"/>
    <property type="project" value="UniProtKB-KW"/>
</dbReference>
<keyword evidence="2" id="KW-0548">Nucleotidyltransferase</keyword>
<evidence type="ECO:0000313" key="2">
    <source>
        <dbReference type="EMBL" id="JAC16821.1"/>
    </source>
</evidence>
<dbReference type="InterPro" id="IPR043502">
    <property type="entry name" value="DNA/RNA_pol_sf"/>
</dbReference>
<proteinExistence type="evidence at transcript level"/>
<dbReference type="InterPro" id="IPR043128">
    <property type="entry name" value="Rev_trsase/Diguanyl_cyclase"/>
</dbReference>
<keyword evidence="2" id="KW-0378">Hydrolase</keyword>
<dbReference type="GO" id="GO:0004519">
    <property type="term" value="F:endonuclease activity"/>
    <property type="evidence" value="ECO:0007669"/>
    <property type="project" value="UniProtKB-KW"/>
</dbReference>
<organism evidence="2">
    <name type="scientific">Triatoma infestans</name>
    <name type="common">Assassin bug</name>
    <dbReference type="NCBI Taxonomy" id="30076"/>
    <lineage>
        <taxon>Eukaryota</taxon>
        <taxon>Metazoa</taxon>
        <taxon>Ecdysozoa</taxon>
        <taxon>Arthropoda</taxon>
        <taxon>Hexapoda</taxon>
        <taxon>Insecta</taxon>
        <taxon>Pterygota</taxon>
        <taxon>Neoptera</taxon>
        <taxon>Paraneoptera</taxon>
        <taxon>Hemiptera</taxon>
        <taxon>Heteroptera</taxon>
        <taxon>Panheteroptera</taxon>
        <taxon>Cimicomorpha</taxon>
        <taxon>Reduviidae</taxon>
        <taxon>Triatominae</taxon>
        <taxon>Triatoma</taxon>
    </lineage>
</organism>
<dbReference type="InterPro" id="IPR000477">
    <property type="entry name" value="RT_dom"/>
</dbReference>
<feature type="domain" description="Reverse transcriptase" evidence="1">
    <location>
        <begin position="25"/>
        <end position="301"/>
    </location>
</feature>
<evidence type="ECO:0000259" key="1">
    <source>
        <dbReference type="PROSITE" id="PS50878"/>
    </source>
</evidence>
<name>A0A023F5E8_TRIIF</name>
<sequence length="630" mass="73017">DNLPYEIYKLMPSNWEHYVLNLFNTILEQEVIPSKWTEIEIFHLFKRGNIEDPSNYRGIALINCITKLFTSILAKRIMEWAEKKKLIPEEQNGFRPGRGCCDCIFVLSSIINISLGYRKRNVFATFIDFKRAFDSLDHSKLWAKLHCLGLSGKIIRILKNIYENAKFIMKENSDLEIIDITQGVLQGDSLSPLLFSLFLCNIISSFENSGCTGISITNKREVLGLMYADDLVLLDDTWQGANKKLKHLSNYCSQNSLQINVDKTKILVFSRGGKLKNVKPLFYNGNRIEIVKNYEYLGVLFSRSGLFSQAADEFVKKGQLALFKVREILLKSKSDALNTKKVLLGAMVTSVMLYSAEIWASLYSRKLEVVQLQYFKNLYHWPRNTPNHFVRLEIGLESIEVEVLKRMLRWWTKVGALSEDRLPKICLQTLSSLKLNKGAVFKYNWLSQLEHRLTSIGMNNLLNLCNQPLLELDLRNAIEKIKNHIWCLDINSVLNSQFNPNYRNISSLGLGEPYLNLRTQTSKLRLISQLRMCQPLYFRIVYKGRSYKFNGDDHCPMCNLQAPDNLHHFLITCPIYHGYRNKYLIEYVDRTVNEVDNAIRLLQISDINQLNQLYYFTIAALEMRSLVTDE</sequence>
<dbReference type="AlphaFoldDB" id="A0A023F5E8"/>
<keyword evidence="2" id="KW-0540">Nuclease</keyword>
<dbReference type="PANTHER" id="PTHR47027:SF20">
    <property type="entry name" value="REVERSE TRANSCRIPTASE-LIKE PROTEIN WITH RNA-DIRECTED DNA POLYMERASE DOMAIN"/>
    <property type="match status" value="1"/>
</dbReference>
<dbReference type="Pfam" id="PF00078">
    <property type="entry name" value="RVT_1"/>
    <property type="match status" value="1"/>
</dbReference>
<dbReference type="SUPFAM" id="SSF56672">
    <property type="entry name" value="DNA/RNA polymerases"/>
    <property type="match status" value="1"/>
</dbReference>
<feature type="non-terminal residue" evidence="2">
    <location>
        <position position="1"/>
    </location>
</feature>
<dbReference type="CDD" id="cd01650">
    <property type="entry name" value="RT_nLTR_like"/>
    <property type="match status" value="1"/>
</dbReference>
<dbReference type="PANTHER" id="PTHR47027">
    <property type="entry name" value="REVERSE TRANSCRIPTASE DOMAIN-CONTAINING PROTEIN"/>
    <property type="match status" value="1"/>
</dbReference>
<protein>
    <submittedName>
        <fullName evidence="2">Putative endonuclease-reverse transcriptase</fullName>
    </submittedName>
</protein>
<keyword evidence="2" id="KW-0808">Transferase</keyword>
<keyword evidence="2" id="KW-0255">Endonuclease</keyword>
<dbReference type="PROSITE" id="PS50878">
    <property type="entry name" value="RT_POL"/>
    <property type="match status" value="1"/>
</dbReference>
<dbReference type="Gene3D" id="3.30.70.270">
    <property type="match status" value="1"/>
</dbReference>
<reference evidence="2" key="1">
    <citation type="journal article" date="2014" name="PLoS Negl. Trop. Dis.">
        <title>An updated insight into the Sialotranscriptome of Triatoma infestans: developmental stage and geographic variations.</title>
        <authorList>
            <person name="Schwarz A."/>
            <person name="Medrano-Mercado N."/>
            <person name="Schaub G.A."/>
            <person name="Struchiner C.J."/>
            <person name="Bargues M.D."/>
            <person name="Levy M.Z."/>
            <person name="Ribeiro J.M."/>
        </authorList>
    </citation>
    <scope>NUCLEOTIDE SEQUENCE</scope>
    <source>
        <strain evidence="2">Chile</strain>
        <tissue evidence="2">Salivary glands</tissue>
    </source>
</reference>